<comment type="cofactor">
    <cofactor evidence="1">
        <name>Mg(2+)</name>
        <dbReference type="ChEBI" id="CHEBI:18420"/>
    </cofactor>
</comment>
<keyword evidence="7" id="KW-0694">RNA-binding</keyword>
<gene>
    <name evidence="9" type="ORF">ACFQS8_02095</name>
</gene>
<dbReference type="Proteomes" id="UP001596492">
    <property type="component" value="Unassembled WGS sequence"/>
</dbReference>
<evidence type="ECO:0000313" key="10">
    <source>
        <dbReference type="Proteomes" id="UP001596492"/>
    </source>
</evidence>
<dbReference type="EMBL" id="JBHTBR010000002">
    <property type="protein sequence ID" value="MFC7290394.1"/>
    <property type="molecule type" value="Genomic_DNA"/>
</dbReference>
<evidence type="ECO:0000256" key="7">
    <source>
        <dbReference type="ARBA" id="ARBA00022884"/>
    </source>
</evidence>
<dbReference type="PANTHER" id="PTHR30001:SF1">
    <property type="entry name" value="RIBONUCLEASE E_G-LIKE PROTEIN, CHLOROPLASTIC"/>
    <property type="match status" value="1"/>
</dbReference>
<keyword evidence="3" id="KW-0479">Metal-binding</keyword>
<feature type="domain" description="RNA-binding protein AU-1/Ribonuclease E/G" evidence="8">
    <location>
        <begin position="136"/>
        <end position="269"/>
    </location>
</feature>
<reference evidence="10" key="1">
    <citation type="journal article" date="2019" name="Int. J. Syst. Evol. Microbiol.">
        <title>The Global Catalogue of Microorganisms (GCM) 10K type strain sequencing project: providing services to taxonomists for standard genome sequencing and annotation.</title>
        <authorList>
            <consortium name="The Broad Institute Genomics Platform"/>
            <consortium name="The Broad Institute Genome Sequencing Center for Infectious Disease"/>
            <person name="Wu L."/>
            <person name="Ma J."/>
        </authorList>
    </citation>
    <scope>NUCLEOTIDE SEQUENCE [LARGE SCALE GENOMIC DNA]</scope>
    <source>
        <strain evidence="10">CCUG 51308</strain>
    </source>
</reference>
<keyword evidence="6" id="KW-0460">Magnesium</keyword>
<dbReference type="InterPro" id="IPR004659">
    <property type="entry name" value="RNase_E/G"/>
</dbReference>
<dbReference type="Pfam" id="PF10150">
    <property type="entry name" value="RNase_E_G"/>
    <property type="match status" value="1"/>
</dbReference>
<name>A0ABW2IH95_9PROT</name>
<proteinExistence type="predicted"/>
<evidence type="ECO:0000256" key="6">
    <source>
        <dbReference type="ARBA" id="ARBA00022842"/>
    </source>
</evidence>
<organism evidence="9 10">
    <name type="scientific">Hirschia litorea</name>
    <dbReference type="NCBI Taxonomy" id="1199156"/>
    <lineage>
        <taxon>Bacteria</taxon>
        <taxon>Pseudomonadati</taxon>
        <taxon>Pseudomonadota</taxon>
        <taxon>Alphaproteobacteria</taxon>
        <taxon>Hyphomonadales</taxon>
        <taxon>Hyphomonadaceae</taxon>
        <taxon>Hirschia</taxon>
    </lineage>
</organism>
<evidence type="ECO:0000256" key="2">
    <source>
        <dbReference type="ARBA" id="ARBA00022722"/>
    </source>
</evidence>
<evidence type="ECO:0000256" key="3">
    <source>
        <dbReference type="ARBA" id="ARBA00022723"/>
    </source>
</evidence>
<dbReference type="InterPro" id="IPR019307">
    <property type="entry name" value="RNA-bd_AU-1/RNase_E/G"/>
</dbReference>
<accession>A0ABW2IH95</accession>
<evidence type="ECO:0000313" key="9">
    <source>
        <dbReference type="EMBL" id="MFC7290394.1"/>
    </source>
</evidence>
<evidence type="ECO:0000256" key="4">
    <source>
        <dbReference type="ARBA" id="ARBA00022759"/>
    </source>
</evidence>
<comment type="caution">
    <text evidence="9">The sequence shown here is derived from an EMBL/GenBank/DDBJ whole genome shotgun (WGS) entry which is preliminary data.</text>
</comment>
<sequence>MSIPPILATEYVSDRIGVCCRVLVDSKGRAFRLQYDPWSLRGKRPLLGEIWRGRVITKDPGLGGCIVDIGLNNHVFLQTKKAIPSDGSKVDIRIKSEAWHEKSAVAVLENSTFNENQAQHIGLLQKADDSSFYDGVTVIETVNDINAWDVTEAALERAVERHLPLQGGGSISVEPTRALIAVDIDAGGRENKGDRSRFALDTNKLAAEEIAYQLSLSSLGGIVAIDFLKMKSTQQNECITKELEKNLATLLRRKTQFAKMSPFGVLELSIAHRCSPVSYLHSMQTTAEYAALIAIKALEREAFNDRGAKFKVSVSPEAYRWLEGKCIEWKIPLANRIGHRFEFEEETSIQTAEYKIGKN</sequence>
<evidence type="ECO:0000256" key="1">
    <source>
        <dbReference type="ARBA" id="ARBA00001946"/>
    </source>
</evidence>
<evidence type="ECO:0000259" key="8">
    <source>
        <dbReference type="Pfam" id="PF10150"/>
    </source>
</evidence>
<dbReference type="PANTHER" id="PTHR30001">
    <property type="entry name" value="RIBONUCLEASE"/>
    <property type="match status" value="1"/>
</dbReference>
<keyword evidence="5" id="KW-0378">Hydrolase</keyword>
<evidence type="ECO:0000256" key="5">
    <source>
        <dbReference type="ARBA" id="ARBA00022801"/>
    </source>
</evidence>
<keyword evidence="2" id="KW-0540">Nuclease</keyword>
<protein>
    <submittedName>
        <fullName evidence="9">Ribonuclease E/G</fullName>
    </submittedName>
</protein>
<keyword evidence="4" id="KW-0255">Endonuclease</keyword>
<keyword evidence="10" id="KW-1185">Reference proteome</keyword>
<dbReference type="RefSeq" id="WP_382165249.1">
    <property type="nucleotide sequence ID" value="NZ_JBHTBR010000002.1"/>
</dbReference>